<proteinExistence type="predicted"/>
<dbReference type="Proteomes" id="UP000449846">
    <property type="component" value="Unassembled WGS sequence"/>
</dbReference>
<keyword evidence="3" id="KW-1185">Reference proteome</keyword>
<comment type="caution">
    <text evidence="2">The sequence shown here is derived from an EMBL/GenBank/DDBJ whole genome shotgun (WGS) entry which is preliminary data.</text>
</comment>
<dbReference type="Pfam" id="PF14710">
    <property type="entry name" value="Nitr_red_alph_N"/>
    <property type="match status" value="1"/>
</dbReference>
<dbReference type="AlphaFoldDB" id="A0A844HU56"/>
<protein>
    <recommendedName>
        <fullName evidence="1">Nitrate reductase alpha subunit N-terminal domain-containing protein</fullName>
    </recommendedName>
</protein>
<reference evidence="2 3" key="1">
    <citation type="submission" date="2019-11" db="EMBL/GenBank/DDBJ databases">
        <authorList>
            <person name="Dong K."/>
        </authorList>
    </citation>
    <scope>NUCLEOTIDE SEQUENCE [LARGE SCALE GENOMIC DNA]</scope>
    <source>
        <strain evidence="2 3">NBRC 112902</strain>
    </source>
</reference>
<evidence type="ECO:0000259" key="1">
    <source>
        <dbReference type="Pfam" id="PF14710"/>
    </source>
</evidence>
<dbReference type="Gene3D" id="4.10.1200.10">
    <property type="entry name" value="nitrate reductase tail"/>
    <property type="match status" value="1"/>
</dbReference>
<dbReference type="EMBL" id="WMIG01000021">
    <property type="protein sequence ID" value="MTH61867.1"/>
    <property type="molecule type" value="Genomic_DNA"/>
</dbReference>
<feature type="domain" description="Nitrate reductase alpha subunit N-terminal" evidence="1">
    <location>
        <begin position="16"/>
        <end position="31"/>
    </location>
</feature>
<dbReference type="InterPro" id="IPR044906">
    <property type="entry name" value="Nitr_red_alph_N_sf"/>
</dbReference>
<gene>
    <name evidence="2" type="ORF">GL300_21965</name>
</gene>
<accession>A0A844HU56</accession>
<evidence type="ECO:0000313" key="2">
    <source>
        <dbReference type="EMBL" id="MTH61867.1"/>
    </source>
</evidence>
<dbReference type="RefSeq" id="WP_425495933.1">
    <property type="nucleotide sequence ID" value="NZ_WMIG01000021.1"/>
</dbReference>
<dbReference type="InterPro" id="IPR028189">
    <property type="entry name" value="Nitr_red_alph_N"/>
</dbReference>
<name>A0A844HU56_9RHOB</name>
<evidence type="ECO:0000313" key="3">
    <source>
        <dbReference type="Proteomes" id="UP000449846"/>
    </source>
</evidence>
<organism evidence="2 3">
    <name type="scientific">Paracoccus litorisediminis</name>
    <dbReference type="NCBI Taxonomy" id="2006130"/>
    <lineage>
        <taxon>Bacteria</taxon>
        <taxon>Pseudomonadati</taxon>
        <taxon>Pseudomonadota</taxon>
        <taxon>Alphaproteobacteria</taxon>
        <taxon>Rhodobacterales</taxon>
        <taxon>Paracoccaceae</taxon>
        <taxon>Paracoccus</taxon>
    </lineage>
</organism>
<sequence length="61" mass="6987">MSATSKRNPLRVTAFTTDEIRKWEDAYRKRWAAKLGRRQDRVLDPGVNCTGSIRKGKAHAD</sequence>